<comment type="similarity">
    <text evidence="1">Belongs to the AHA1 family.</text>
</comment>
<dbReference type="Gene3D" id="3.30.530.20">
    <property type="match status" value="1"/>
</dbReference>
<dbReference type="InterPro" id="IPR013538">
    <property type="entry name" value="ASHA1/2-like_C"/>
</dbReference>
<organism evidence="3 4">
    <name type="scientific">Allorhodopirellula heiligendammensis</name>
    <dbReference type="NCBI Taxonomy" id="2714739"/>
    <lineage>
        <taxon>Bacteria</taxon>
        <taxon>Pseudomonadati</taxon>
        <taxon>Planctomycetota</taxon>
        <taxon>Planctomycetia</taxon>
        <taxon>Pirellulales</taxon>
        <taxon>Pirellulaceae</taxon>
        <taxon>Allorhodopirellula</taxon>
    </lineage>
</organism>
<proteinExistence type="inferred from homology"/>
<gene>
    <name evidence="3" type="ORF">Poly21_19350</name>
</gene>
<keyword evidence="4" id="KW-1185">Reference proteome</keyword>
<comment type="caution">
    <text evidence="3">The sequence shown here is derived from an EMBL/GenBank/DDBJ whole genome shotgun (WGS) entry which is preliminary data.</text>
</comment>
<dbReference type="AlphaFoldDB" id="A0A5C6C6Y0"/>
<evidence type="ECO:0000259" key="2">
    <source>
        <dbReference type="Pfam" id="PF08327"/>
    </source>
</evidence>
<evidence type="ECO:0000313" key="3">
    <source>
        <dbReference type="EMBL" id="TWU19757.1"/>
    </source>
</evidence>
<evidence type="ECO:0000256" key="1">
    <source>
        <dbReference type="ARBA" id="ARBA00006817"/>
    </source>
</evidence>
<evidence type="ECO:0000313" key="4">
    <source>
        <dbReference type="Proteomes" id="UP000319908"/>
    </source>
</evidence>
<dbReference type="Pfam" id="PF08327">
    <property type="entry name" value="AHSA1"/>
    <property type="match status" value="1"/>
</dbReference>
<accession>A0A5C6C6Y0</accession>
<dbReference type="RefSeq" id="WP_146406504.1">
    <property type="nucleotide sequence ID" value="NZ_SJPU01000001.1"/>
</dbReference>
<dbReference type="OrthoDB" id="2355173at2"/>
<sequence length="157" mass="17947">MNKVTTNQIEKEIEIAASLSRVWRAITDYREFGDWFRVNLTSPFVVGEITRGQITHPGYEHVTMEVVVEAIQPEHRFAFWWRPYAIDPAVDYSSEPRTLVEFILSASPDGTIVRVTESGFDGIPAHRRDEAFRMNDNGWAAQLKNIQNHVNQTPSAS</sequence>
<reference evidence="3 4" key="1">
    <citation type="journal article" date="2020" name="Antonie Van Leeuwenhoek">
        <title>Rhodopirellula heiligendammensis sp. nov., Rhodopirellula pilleata sp. nov., and Rhodopirellula solitaria sp. nov. isolated from natural or artificial marine surfaces in Northern Germany and California, USA, and emended description of the genus Rhodopirellula.</title>
        <authorList>
            <person name="Kallscheuer N."/>
            <person name="Wiegand S."/>
            <person name="Jogler M."/>
            <person name="Boedeker C."/>
            <person name="Peeters S.H."/>
            <person name="Rast P."/>
            <person name="Heuer A."/>
            <person name="Jetten M.S.M."/>
            <person name="Rohde M."/>
            <person name="Jogler C."/>
        </authorList>
    </citation>
    <scope>NUCLEOTIDE SEQUENCE [LARGE SCALE GENOMIC DNA]</scope>
    <source>
        <strain evidence="3 4">Poly21</strain>
    </source>
</reference>
<dbReference type="Proteomes" id="UP000319908">
    <property type="component" value="Unassembled WGS sequence"/>
</dbReference>
<dbReference type="CDD" id="cd08898">
    <property type="entry name" value="SRPBCC_CalC_Aha1-like_5"/>
    <property type="match status" value="1"/>
</dbReference>
<name>A0A5C6C6Y0_9BACT</name>
<protein>
    <recommendedName>
        <fullName evidence="2">Activator of Hsp90 ATPase homologue 1/2-like C-terminal domain-containing protein</fullName>
    </recommendedName>
</protein>
<feature type="domain" description="Activator of Hsp90 ATPase homologue 1/2-like C-terminal" evidence="2">
    <location>
        <begin position="17"/>
        <end position="150"/>
    </location>
</feature>
<dbReference type="EMBL" id="SJPU01000001">
    <property type="protein sequence ID" value="TWU19757.1"/>
    <property type="molecule type" value="Genomic_DNA"/>
</dbReference>
<dbReference type="SUPFAM" id="SSF55961">
    <property type="entry name" value="Bet v1-like"/>
    <property type="match status" value="1"/>
</dbReference>
<dbReference type="InterPro" id="IPR023393">
    <property type="entry name" value="START-like_dom_sf"/>
</dbReference>